<sequence>MRGSVLPPPQSIGVPGMSEPAFASLIFDRHCMYDYTSNPTRSVATNPPLGIAGLNGKRAFAFVAKSEEPVSTILTTFDRWRSTTQLDTECIDILTDADILYACEDDQENGRYKILQYLTKGSSDACVEFFPRQIVESMASKLRSLPPSPTTDEISAFLRTAKREFDETDEVYTLSISLLTNRYTEDSGKMAVTLCSFVQAETGSRWKKIDQENNALSHARYQKYTSPISSP</sequence>
<name>A0A0D7AY35_9AGAR</name>
<reference evidence="1 2" key="1">
    <citation type="journal article" date="2015" name="Fungal Genet. Biol.">
        <title>Evolution of novel wood decay mechanisms in Agaricales revealed by the genome sequences of Fistulina hepatica and Cylindrobasidium torrendii.</title>
        <authorList>
            <person name="Floudas D."/>
            <person name="Held B.W."/>
            <person name="Riley R."/>
            <person name="Nagy L.G."/>
            <person name="Koehler G."/>
            <person name="Ransdell A.S."/>
            <person name="Younus H."/>
            <person name="Chow J."/>
            <person name="Chiniquy J."/>
            <person name="Lipzen A."/>
            <person name="Tritt A."/>
            <person name="Sun H."/>
            <person name="Haridas S."/>
            <person name="LaButti K."/>
            <person name="Ohm R.A."/>
            <person name="Kues U."/>
            <person name="Blanchette R.A."/>
            <person name="Grigoriev I.V."/>
            <person name="Minto R.E."/>
            <person name="Hibbett D.S."/>
        </authorList>
    </citation>
    <scope>NUCLEOTIDE SEQUENCE [LARGE SCALE GENOMIC DNA]</scope>
    <source>
        <strain evidence="1 2">FP15055 ss-10</strain>
    </source>
</reference>
<keyword evidence="2" id="KW-1185">Reference proteome</keyword>
<dbReference type="AlphaFoldDB" id="A0A0D7AY35"/>
<accession>A0A0D7AY35</accession>
<organism evidence="1 2">
    <name type="scientific">Cylindrobasidium torrendii FP15055 ss-10</name>
    <dbReference type="NCBI Taxonomy" id="1314674"/>
    <lineage>
        <taxon>Eukaryota</taxon>
        <taxon>Fungi</taxon>
        <taxon>Dikarya</taxon>
        <taxon>Basidiomycota</taxon>
        <taxon>Agaricomycotina</taxon>
        <taxon>Agaricomycetes</taxon>
        <taxon>Agaricomycetidae</taxon>
        <taxon>Agaricales</taxon>
        <taxon>Marasmiineae</taxon>
        <taxon>Physalacriaceae</taxon>
        <taxon>Cylindrobasidium</taxon>
    </lineage>
</organism>
<proteinExistence type="predicted"/>
<evidence type="ECO:0000313" key="1">
    <source>
        <dbReference type="EMBL" id="KIY63157.1"/>
    </source>
</evidence>
<evidence type="ECO:0000313" key="2">
    <source>
        <dbReference type="Proteomes" id="UP000054007"/>
    </source>
</evidence>
<gene>
    <name evidence="1" type="ORF">CYLTODRAFT_414233</name>
</gene>
<dbReference type="Proteomes" id="UP000054007">
    <property type="component" value="Unassembled WGS sequence"/>
</dbReference>
<protein>
    <submittedName>
        <fullName evidence="1">Uncharacterized protein</fullName>
    </submittedName>
</protein>
<dbReference type="EMBL" id="KN880717">
    <property type="protein sequence ID" value="KIY63157.1"/>
    <property type="molecule type" value="Genomic_DNA"/>
</dbReference>